<feature type="compositionally biased region" description="Basic and acidic residues" evidence="1">
    <location>
        <begin position="86"/>
        <end position="96"/>
    </location>
</feature>
<protein>
    <submittedName>
        <fullName evidence="2">Uncharacterized protein</fullName>
    </submittedName>
</protein>
<name>A0AA86W116_9FABA</name>
<dbReference type="AlphaFoldDB" id="A0AA86W116"/>
<sequence>MVDQQKKAFETCFKKEKADLSGTMALLIMMHETGGGKRLDSIWCKQYVEDLTSNLPWNVLINQCKLASLIQMDCECSVQRHKVFDKQGQTEHDAPDPRPCSSPPKPSLGFLW</sequence>
<organism evidence="2 3">
    <name type="scientific">Sphenostylis stenocarpa</name>
    <dbReference type="NCBI Taxonomy" id="92480"/>
    <lineage>
        <taxon>Eukaryota</taxon>
        <taxon>Viridiplantae</taxon>
        <taxon>Streptophyta</taxon>
        <taxon>Embryophyta</taxon>
        <taxon>Tracheophyta</taxon>
        <taxon>Spermatophyta</taxon>
        <taxon>Magnoliopsida</taxon>
        <taxon>eudicotyledons</taxon>
        <taxon>Gunneridae</taxon>
        <taxon>Pentapetalae</taxon>
        <taxon>rosids</taxon>
        <taxon>fabids</taxon>
        <taxon>Fabales</taxon>
        <taxon>Fabaceae</taxon>
        <taxon>Papilionoideae</taxon>
        <taxon>50 kb inversion clade</taxon>
        <taxon>NPAAA clade</taxon>
        <taxon>indigoferoid/millettioid clade</taxon>
        <taxon>Phaseoleae</taxon>
        <taxon>Sphenostylis</taxon>
    </lineage>
</organism>
<gene>
    <name evidence="2" type="ORF">AYBTSS11_LOCUS28548</name>
</gene>
<keyword evidence="3" id="KW-1185">Reference proteome</keyword>
<dbReference type="Proteomes" id="UP001189624">
    <property type="component" value="Chromosome 10"/>
</dbReference>
<feature type="region of interest" description="Disordered" evidence="1">
    <location>
        <begin position="86"/>
        <end position="112"/>
    </location>
</feature>
<feature type="compositionally biased region" description="Pro residues" evidence="1">
    <location>
        <begin position="97"/>
        <end position="106"/>
    </location>
</feature>
<reference evidence="2" key="1">
    <citation type="submission" date="2023-10" db="EMBL/GenBank/DDBJ databases">
        <authorList>
            <person name="Domelevo Entfellner J.-B."/>
        </authorList>
    </citation>
    <scope>NUCLEOTIDE SEQUENCE</scope>
</reference>
<dbReference type="Gramene" id="rna-AYBTSS11_LOCUS28548">
    <property type="protein sequence ID" value="CAJ1976410.1"/>
    <property type="gene ID" value="gene-AYBTSS11_LOCUS28548"/>
</dbReference>
<evidence type="ECO:0000313" key="2">
    <source>
        <dbReference type="EMBL" id="CAJ1976410.1"/>
    </source>
</evidence>
<accession>A0AA86W116</accession>
<dbReference type="EMBL" id="OY731407">
    <property type="protein sequence ID" value="CAJ1976410.1"/>
    <property type="molecule type" value="Genomic_DNA"/>
</dbReference>
<evidence type="ECO:0000313" key="3">
    <source>
        <dbReference type="Proteomes" id="UP001189624"/>
    </source>
</evidence>
<proteinExistence type="predicted"/>
<evidence type="ECO:0000256" key="1">
    <source>
        <dbReference type="SAM" id="MobiDB-lite"/>
    </source>
</evidence>